<dbReference type="GO" id="GO:0005975">
    <property type="term" value="P:carbohydrate metabolic process"/>
    <property type="evidence" value="ECO:0007669"/>
    <property type="project" value="InterPro"/>
</dbReference>
<gene>
    <name evidence="2" type="ORF">A3D65_00230</name>
</gene>
<proteinExistence type="predicted"/>
<sequence length="654" mass="74433">MPRSLAFGNGSALVLLDHFARVRDFYFPYVGLENHIGTPYAHRIGVFSEGQFSWLDDGSWEINIRSDLANTGLSTAFSKRLGVELHFTDTLSYEQNIFLRKVKVHNRFDSEREIRVFFNQQFEIYHSEKGDTAFYDPATHTVIHYEGQRAFLVNALTDDHGFYDYSVGAFQIEGKEGTYKDAEDGVLSKNPIEHGRVDSTIALSLRAPKDGVRSFHYWLAVGSSVEEVKELNRYVLHHTPESVIGSTRDYWHAWVERNEWNFYGLGENVIELFKKSQFFLRSHVDKRGGVIASGDSDMLQGGRDTYAYVWPRDSAYVSVALDWLGDRHSARKFFDFAKTVLTPEGYLMHKYRSDGSLGSSWHGWVVGGHTELPIQEDETALLLWALWEHWQSTRDLDFIESVYESFIKPAGRFLAAHRDPYTGLPKPSYDLWEQKFGVHTYTASAVYGGLKAAARISLILGKDPSENNFDRIADEMQEAIIKHLYNPEDGSFYRSLIIDPKGVTIYDRTIDASSAYGMFSFGVLPLSDERLARAMALTKERLSIKTPVGGVARYEGDDYYRTVSGVQGNPWFITTLWQTQYAIAKAANDQGLDSVRADLNWVEHHALRSGILSEQLNPYTGEQVGAAPLTWSHAEYIRTVILYMRKLKELGITK</sequence>
<evidence type="ECO:0000313" key="2">
    <source>
        <dbReference type="EMBL" id="OGZ08146.1"/>
    </source>
</evidence>
<name>A0A1G2D3B8_9BACT</name>
<evidence type="ECO:0000313" key="3">
    <source>
        <dbReference type="Proteomes" id="UP000177996"/>
    </source>
</evidence>
<evidence type="ECO:0000259" key="1">
    <source>
        <dbReference type="Pfam" id="PF00723"/>
    </source>
</evidence>
<dbReference type="Pfam" id="PF00723">
    <property type="entry name" value="Glyco_hydro_15"/>
    <property type="match status" value="1"/>
</dbReference>
<feature type="domain" description="GH15-like" evidence="1">
    <location>
        <begin position="287"/>
        <end position="639"/>
    </location>
</feature>
<dbReference type="GO" id="GO:0004553">
    <property type="term" value="F:hydrolase activity, hydrolyzing O-glycosyl compounds"/>
    <property type="evidence" value="ECO:0007669"/>
    <property type="project" value="TreeGrafter"/>
</dbReference>
<organism evidence="2 3">
    <name type="scientific">Candidatus Lloydbacteria bacterium RIFCSPHIGHO2_02_FULL_50_13</name>
    <dbReference type="NCBI Taxonomy" id="1798661"/>
    <lineage>
        <taxon>Bacteria</taxon>
        <taxon>Candidatus Lloydiibacteriota</taxon>
    </lineage>
</organism>
<dbReference type="Proteomes" id="UP000177996">
    <property type="component" value="Unassembled WGS sequence"/>
</dbReference>
<dbReference type="PANTHER" id="PTHR31616">
    <property type="entry name" value="TREHALASE"/>
    <property type="match status" value="1"/>
</dbReference>
<dbReference type="EMBL" id="MHLL01000041">
    <property type="protein sequence ID" value="OGZ08146.1"/>
    <property type="molecule type" value="Genomic_DNA"/>
</dbReference>
<comment type="caution">
    <text evidence="2">The sequence shown here is derived from an EMBL/GenBank/DDBJ whole genome shotgun (WGS) entry which is preliminary data.</text>
</comment>
<dbReference type="AlphaFoldDB" id="A0A1G2D3B8"/>
<accession>A0A1G2D3B8</accession>
<dbReference type="PANTHER" id="PTHR31616:SF13">
    <property type="entry name" value="GLUCAN 1,4-ALPHA-GLUCOSIDASE"/>
    <property type="match status" value="1"/>
</dbReference>
<dbReference type="InterPro" id="IPR012341">
    <property type="entry name" value="6hp_glycosidase-like_sf"/>
</dbReference>
<reference evidence="2 3" key="1">
    <citation type="journal article" date="2016" name="Nat. Commun.">
        <title>Thousands of microbial genomes shed light on interconnected biogeochemical processes in an aquifer system.</title>
        <authorList>
            <person name="Anantharaman K."/>
            <person name="Brown C.T."/>
            <person name="Hug L.A."/>
            <person name="Sharon I."/>
            <person name="Castelle C.J."/>
            <person name="Probst A.J."/>
            <person name="Thomas B.C."/>
            <person name="Singh A."/>
            <person name="Wilkins M.J."/>
            <person name="Karaoz U."/>
            <person name="Brodie E.L."/>
            <person name="Williams K.H."/>
            <person name="Hubbard S.S."/>
            <person name="Banfield J.F."/>
        </authorList>
    </citation>
    <scope>NUCLEOTIDE SEQUENCE [LARGE SCALE GENOMIC DNA]</scope>
</reference>
<dbReference type="Gene3D" id="1.50.10.10">
    <property type="match status" value="1"/>
</dbReference>
<protein>
    <recommendedName>
        <fullName evidence="1">GH15-like domain-containing protein</fullName>
    </recommendedName>
</protein>
<dbReference type="SUPFAM" id="SSF48208">
    <property type="entry name" value="Six-hairpin glycosidases"/>
    <property type="match status" value="1"/>
</dbReference>
<dbReference type="InterPro" id="IPR011613">
    <property type="entry name" value="GH15-like"/>
</dbReference>
<dbReference type="STRING" id="1798661.A3D65_00230"/>
<dbReference type="InterPro" id="IPR008928">
    <property type="entry name" value="6-hairpin_glycosidase_sf"/>
</dbReference>